<dbReference type="GO" id="GO:0004222">
    <property type="term" value="F:metalloendopeptidase activity"/>
    <property type="evidence" value="ECO:0007669"/>
    <property type="project" value="InterPro"/>
</dbReference>
<evidence type="ECO:0000256" key="4">
    <source>
        <dbReference type="ARBA" id="ARBA00022722"/>
    </source>
</evidence>
<name>A0A2K8NU55_9MOLU</name>
<dbReference type="AlphaFoldDB" id="A0A2K8NU55"/>
<evidence type="ECO:0000256" key="9">
    <source>
        <dbReference type="HAMAP-Rule" id="MF_00009"/>
    </source>
</evidence>
<feature type="binding site" evidence="9">
    <location>
        <position position="128"/>
    </location>
    <ligand>
        <name>Zn(2+)</name>
        <dbReference type="ChEBI" id="CHEBI:29105"/>
        <note>catalytic</note>
    </ligand>
</feature>
<evidence type="ECO:0000256" key="2">
    <source>
        <dbReference type="ARBA" id="ARBA00022517"/>
    </source>
</evidence>
<keyword evidence="7 9" id="KW-0378">Hydrolase</keyword>
<dbReference type="EC" id="3.1.-.-" evidence="9"/>
<comment type="cofactor">
    <cofactor evidence="9">
        <name>Zn(2+)</name>
        <dbReference type="ChEBI" id="CHEBI:29105"/>
    </cofactor>
    <text evidence="9">Binds 1 zinc ion.</text>
</comment>
<evidence type="ECO:0000313" key="10">
    <source>
        <dbReference type="EMBL" id="ATZ17370.1"/>
    </source>
</evidence>
<reference evidence="10 11" key="1">
    <citation type="submission" date="2017-11" db="EMBL/GenBank/DDBJ databases">
        <title>Genome sequence of Entomoplasma luminosum PIMN-1 (ATCC 49195).</title>
        <authorList>
            <person name="Lo W.-S."/>
            <person name="Gasparich G.E."/>
            <person name="Kuo C.-H."/>
        </authorList>
    </citation>
    <scope>NUCLEOTIDE SEQUENCE [LARGE SCALE GENOMIC DNA]</scope>
    <source>
        <strain evidence="10 11">PIMN-1</strain>
    </source>
</reference>
<dbReference type="NCBIfam" id="TIGR00043">
    <property type="entry name" value="rRNA maturation RNase YbeY"/>
    <property type="match status" value="1"/>
</dbReference>
<dbReference type="Gene3D" id="3.40.390.30">
    <property type="entry name" value="Metalloproteases ('zincins'), catalytic domain"/>
    <property type="match status" value="1"/>
</dbReference>
<dbReference type="SUPFAM" id="SSF55486">
    <property type="entry name" value="Metalloproteases ('zincins'), catalytic domain"/>
    <property type="match status" value="1"/>
</dbReference>
<dbReference type="GO" id="GO:0005737">
    <property type="term" value="C:cytoplasm"/>
    <property type="evidence" value="ECO:0007669"/>
    <property type="project" value="UniProtKB-SubCell"/>
</dbReference>
<comment type="subcellular location">
    <subcellularLocation>
        <location evidence="9">Cytoplasm</location>
    </subcellularLocation>
</comment>
<evidence type="ECO:0000256" key="5">
    <source>
        <dbReference type="ARBA" id="ARBA00022723"/>
    </source>
</evidence>
<organism evidence="10 11">
    <name type="scientific">Williamsoniiplasma luminosum</name>
    <dbReference type="NCBI Taxonomy" id="214888"/>
    <lineage>
        <taxon>Bacteria</taxon>
        <taxon>Bacillati</taxon>
        <taxon>Mycoplasmatota</taxon>
        <taxon>Mollicutes</taxon>
        <taxon>Entomoplasmatales</taxon>
        <taxon>Williamsoniiplasma</taxon>
    </lineage>
</organism>
<keyword evidence="2 9" id="KW-0690">Ribosome biogenesis</keyword>
<feature type="binding site" evidence="9">
    <location>
        <position position="118"/>
    </location>
    <ligand>
        <name>Zn(2+)</name>
        <dbReference type="ChEBI" id="CHEBI:29105"/>
        <note>catalytic</note>
    </ligand>
</feature>
<dbReference type="EMBL" id="CP024963">
    <property type="protein sequence ID" value="ATZ17370.1"/>
    <property type="molecule type" value="Genomic_DNA"/>
</dbReference>
<evidence type="ECO:0000256" key="1">
    <source>
        <dbReference type="ARBA" id="ARBA00010875"/>
    </source>
</evidence>
<dbReference type="OrthoDB" id="9807740at2"/>
<keyword evidence="8 9" id="KW-0862">Zinc</keyword>
<sequence length="169" mass="20109">MLKISFQNQTSTEMQEYQKLAKKIIVSAVKILELKNENLNLSINFIDEQEAQKMNLEYRHKNYIPDVISFPIEMTNQEVEALGFREIGDIFICFAEAQRKSIKYQHTVVEEMGFLFVHGFLHLLGFDHETNLDDEKEMFDLQTKILLKNKINYEIKFIEEDYEVKENEF</sequence>
<evidence type="ECO:0000256" key="8">
    <source>
        <dbReference type="ARBA" id="ARBA00022833"/>
    </source>
</evidence>
<dbReference type="PANTHER" id="PTHR46986">
    <property type="entry name" value="ENDORIBONUCLEASE YBEY, CHLOROPLASTIC"/>
    <property type="match status" value="1"/>
</dbReference>
<keyword evidence="5 9" id="KW-0479">Metal-binding</keyword>
<dbReference type="GO" id="GO:0006364">
    <property type="term" value="P:rRNA processing"/>
    <property type="evidence" value="ECO:0007669"/>
    <property type="project" value="UniProtKB-UniRule"/>
</dbReference>
<proteinExistence type="inferred from homology"/>
<keyword evidence="11" id="KW-1185">Reference proteome</keyword>
<dbReference type="GO" id="GO:0004521">
    <property type="term" value="F:RNA endonuclease activity"/>
    <property type="evidence" value="ECO:0007669"/>
    <property type="project" value="UniProtKB-UniRule"/>
</dbReference>
<evidence type="ECO:0000256" key="7">
    <source>
        <dbReference type="ARBA" id="ARBA00022801"/>
    </source>
</evidence>
<dbReference type="PROSITE" id="PS01306">
    <property type="entry name" value="UPF0054"/>
    <property type="match status" value="1"/>
</dbReference>
<dbReference type="InterPro" id="IPR002036">
    <property type="entry name" value="YbeY"/>
</dbReference>
<protein>
    <recommendedName>
        <fullName evidence="9">Endoribonuclease YbeY</fullName>
        <ecNumber evidence="9">3.1.-.-</ecNumber>
    </recommendedName>
</protein>
<comment type="function">
    <text evidence="9">Single strand-specific metallo-endoribonuclease involved in late-stage 70S ribosome quality control and in maturation of the 3' terminus of the 16S rRNA.</text>
</comment>
<dbReference type="HAMAP" id="MF_00009">
    <property type="entry name" value="Endoribonucl_YbeY"/>
    <property type="match status" value="1"/>
</dbReference>
<keyword evidence="9" id="KW-0963">Cytoplasm</keyword>
<feature type="binding site" evidence="9">
    <location>
        <position position="122"/>
    </location>
    <ligand>
        <name>Zn(2+)</name>
        <dbReference type="ChEBI" id="CHEBI:29105"/>
        <note>catalytic</note>
    </ligand>
</feature>
<evidence type="ECO:0000256" key="3">
    <source>
        <dbReference type="ARBA" id="ARBA00022552"/>
    </source>
</evidence>
<keyword evidence="3 9" id="KW-0698">rRNA processing</keyword>
<dbReference type="RefSeq" id="WP_025734180.1">
    <property type="nucleotide sequence ID" value="NZ_CP024963.1"/>
</dbReference>
<dbReference type="GO" id="GO:0008270">
    <property type="term" value="F:zinc ion binding"/>
    <property type="evidence" value="ECO:0007669"/>
    <property type="project" value="UniProtKB-UniRule"/>
</dbReference>
<gene>
    <name evidence="9 10" type="primary">ybeY</name>
    <name evidence="10" type="ORF">ELUMI_v1c06480</name>
</gene>
<dbReference type="KEGG" id="elj:ELUMI_v1c06480"/>
<dbReference type="PANTHER" id="PTHR46986:SF1">
    <property type="entry name" value="ENDORIBONUCLEASE YBEY, CHLOROPLASTIC"/>
    <property type="match status" value="1"/>
</dbReference>
<dbReference type="InterPro" id="IPR020549">
    <property type="entry name" value="YbeY_CS"/>
</dbReference>
<accession>A0A2K8NU55</accession>
<evidence type="ECO:0000313" key="11">
    <source>
        <dbReference type="Proteomes" id="UP000232063"/>
    </source>
</evidence>
<evidence type="ECO:0000256" key="6">
    <source>
        <dbReference type="ARBA" id="ARBA00022759"/>
    </source>
</evidence>
<keyword evidence="4 9" id="KW-0540">Nuclease</keyword>
<keyword evidence="6 9" id="KW-0255">Endonuclease</keyword>
<dbReference type="InterPro" id="IPR023091">
    <property type="entry name" value="MetalPrtase_cat_dom_sf_prd"/>
</dbReference>
<dbReference type="Pfam" id="PF02130">
    <property type="entry name" value="YbeY"/>
    <property type="match status" value="1"/>
</dbReference>
<comment type="similarity">
    <text evidence="1 9">Belongs to the endoribonuclease YbeY family.</text>
</comment>
<dbReference type="Proteomes" id="UP000232063">
    <property type="component" value="Chromosome"/>
</dbReference>